<sequence length="61" mass="6846">MVAGFVPLPQQKNPDGGRLAYSGFRAWQRANPPYRTVVQARRWITTTSRVLDMRPVSPSGC</sequence>
<name>A0ABV5FT59_9MICC</name>
<dbReference type="Proteomes" id="UP001589575">
    <property type="component" value="Unassembled WGS sequence"/>
</dbReference>
<organism evidence="1 2">
    <name type="scientific">Citricoccus parietis</name>
    <dbReference type="NCBI Taxonomy" id="592307"/>
    <lineage>
        <taxon>Bacteria</taxon>
        <taxon>Bacillati</taxon>
        <taxon>Actinomycetota</taxon>
        <taxon>Actinomycetes</taxon>
        <taxon>Micrococcales</taxon>
        <taxon>Micrococcaceae</taxon>
        <taxon>Citricoccus</taxon>
    </lineage>
</organism>
<protein>
    <submittedName>
        <fullName evidence="1">Uncharacterized protein</fullName>
    </submittedName>
</protein>
<evidence type="ECO:0000313" key="2">
    <source>
        <dbReference type="Proteomes" id="UP001589575"/>
    </source>
</evidence>
<gene>
    <name evidence="1" type="ORF">ACFFX0_01080</name>
</gene>
<proteinExistence type="predicted"/>
<comment type="caution">
    <text evidence="1">The sequence shown here is derived from an EMBL/GenBank/DDBJ whole genome shotgun (WGS) entry which is preliminary data.</text>
</comment>
<evidence type="ECO:0000313" key="1">
    <source>
        <dbReference type="EMBL" id="MFB9069863.1"/>
    </source>
</evidence>
<dbReference type="EMBL" id="JBHMFI010000001">
    <property type="protein sequence ID" value="MFB9069863.1"/>
    <property type="molecule type" value="Genomic_DNA"/>
</dbReference>
<keyword evidence="2" id="KW-1185">Reference proteome</keyword>
<reference evidence="1 2" key="1">
    <citation type="submission" date="2024-09" db="EMBL/GenBank/DDBJ databases">
        <authorList>
            <person name="Sun Q."/>
            <person name="Mori K."/>
        </authorList>
    </citation>
    <scope>NUCLEOTIDE SEQUENCE [LARGE SCALE GENOMIC DNA]</scope>
    <source>
        <strain evidence="1 2">CCM 7609</strain>
    </source>
</reference>
<accession>A0ABV5FT59</accession>